<dbReference type="SUPFAM" id="SSF51230">
    <property type="entry name" value="Single hybrid motif"/>
    <property type="match status" value="1"/>
</dbReference>
<dbReference type="KEGG" id="mgo:AFA91_13855"/>
<dbReference type="Pfam" id="PF02817">
    <property type="entry name" value="E3_binding"/>
    <property type="match status" value="1"/>
</dbReference>
<dbReference type="InterPro" id="IPR004167">
    <property type="entry name" value="PSBD"/>
</dbReference>
<dbReference type="PATRIC" id="fig|134601.6.peg.2873"/>
<dbReference type="InterPro" id="IPR036625">
    <property type="entry name" value="E3-bd_dom_sf"/>
</dbReference>
<feature type="region of interest" description="Disordered" evidence="5">
    <location>
        <begin position="179"/>
        <end position="209"/>
    </location>
</feature>
<dbReference type="PROSITE" id="PS00189">
    <property type="entry name" value="LIPOYL"/>
    <property type="match status" value="1"/>
</dbReference>
<accession>A0A0K0X669</accession>
<name>A0A0K0X669_MYCGD</name>
<dbReference type="InterPro" id="IPR003016">
    <property type="entry name" value="2-oxoA_DH_lipoyl-BS"/>
</dbReference>
<dbReference type="EMBL" id="CP012150">
    <property type="protein sequence ID" value="AKS32788.1"/>
    <property type="molecule type" value="Genomic_DNA"/>
</dbReference>
<evidence type="ECO:0000256" key="3">
    <source>
        <dbReference type="ARBA" id="ARBA00022823"/>
    </source>
</evidence>
<dbReference type="SUPFAM" id="SSF52777">
    <property type="entry name" value="CoA-dependent acyltransferases"/>
    <property type="match status" value="1"/>
</dbReference>
<dbReference type="PANTHER" id="PTHR23151">
    <property type="entry name" value="DIHYDROLIPOAMIDE ACETYL/SUCCINYL-TRANSFERASE-RELATED"/>
    <property type="match status" value="1"/>
</dbReference>
<feature type="domain" description="Peripheral subunit-binding (PSBD)" evidence="7">
    <location>
        <begin position="135"/>
        <end position="172"/>
    </location>
</feature>
<evidence type="ECO:0000259" key="6">
    <source>
        <dbReference type="PROSITE" id="PS50968"/>
    </source>
</evidence>
<feature type="region of interest" description="Disordered" evidence="5">
    <location>
        <begin position="105"/>
        <end position="128"/>
    </location>
</feature>
<evidence type="ECO:0000256" key="1">
    <source>
        <dbReference type="ARBA" id="ARBA00001938"/>
    </source>
</evidence>
<protein>
    <recommendedName>
        <fullName evidence="4">Dihydrolipoamide acetyltransferase component of pyruvate dehydrogenase complex</fullName>
        <ecNumber evidence="4">2.3.1.-</ecNumber>
    </recommendedName>
</protein>
<dbReference type="GO" id="GO:0006086">
    <property type="term" value="P:pyruvate decarboxylation to acetyl-CoA"/>
    <property type="evidence" value="ECO:0007669"/>
    <property type="project" value="InterPro"/>
</dbReference>
<evidence type="ECO:0000256" key="5">
    <source>
        <dbReference type="SAM" id="MobiDB-lite"/>
    </source>
</evidence>
<keyword evidence="3 4" id="KW-0450">Lipoyl</keyword>
<dbReference type="Proteomes" id="UP000062255">
    <property type="component" value="Chromosome"/>
</dbReference>
<feature type="domain" description="Lipoyl-binding" evidence="6">
    <location>
        <begin position="2"/>
        <end position="77"/>
    </location>
</feature>
<keyword evidence="4" id="KW-0808">Transferase</keyword>
<proteinExistence type="inferred from homology"/>
<dbReference type="Gene3D" id="4.10.320.10">
    <property type="entry name" value="E3-binding domain"/>
    <property type="match status" value="1"/>
</dbReference>
<evidence type="ECO:0000313" key="8">
    <source>
        <dbReference type="EMBL" id="AKS32788.1"/>
    </source>
</evidence>
<dbReference type="RefSeq" id="WP_049745220.1">
    <property type="nucleotide sequence ID" value="NZ_CP012150.1"/>
</dbReference>
<sequence length="428" mass="44200">MPALLRMPGVAANVTDAILSEWQVAENTEFAAADAIATVETDKANVDIEAESAGVILKYLVAPGTTVEVGAPIALTGSPGETVSDIDEALRVLGVMAEENFVNDETSDLPASAAQAPEEAPGGSSYAGANGQRLFVTPLVRRLAAEAGLELSGIVGTGPNGRIVKRDVAALLAGASAAPASPPVAPPAEPSVPAPSVAPAAHTGYTDIPHSRMRKSIAGRLAASKQTAPHFYVRGSARVDALLALRKQLNEAGDVKISVNDLIIKAAARAHTLVPAMNVVWLDDAVRQFDSIDIAVAVASDRGLVTPVVRNVGGRGIAAIAADTRDLAQRAREGKLRQDELEGGTLSISNLGMFGTEEFSAIINPPHAAILAVGAARQEPVVVDGELAVASVLKVTLSVDHRPVDGAVAAEWMKAFLDVLQTPLQILI</sequence>
<comment type="similarity">
    <text evidence="2 4">Belongs to the 2-oxoacid dehydrogenase family.</text>
</comment>
<dbReference type="GO" id="GO:0016746">
    <property type="term" value="F:acyltransferase activity"/>
    <property type="evidence" value="ECO:0007669"/>
    <property type="project" value="UniProtKB-KW"/>
</dbReference>
<dbReference type="InterPro" id="IPR023213">
    <property type="entry name" value="CAT-like_dom_sf"/>
</dbReference>
<evidence type="ECO:0000256" key="2">
    <source>
        <dbReference type="ARBA" id="ARBA00007317"/>
    </source>
</evidence>
<comment type="cofactor">
    <cofactor evidence="1 4">
        <name>(R)-lipoate</name>
        <dbReference type="ChEBI" id="CHEBI:83088"/>
    </cofactor>
</comment>
<evidence type="ECO:0000259" key="7">
    <source>
        <dbReference type="PROSITE" id="PS51826"/>
    </source>
</evidence>
<dbReference type="EC" id="2.3.1.-" evidence="4"/>
<dbReference type="PROSITE" id="PS51826">
    <property type="entry name" value="PSBD"/>
    <property type="match status" value="1"/>
</dbReference>
<dbReference type="InterPro" id="IPR045257">
    <property type="entry name" value="E2/Pdx1"/>
</dbReference>
<organism evidence="8 9">
    <name type="scientific">Mycolicibacterium goodii</name>
    <name type="common">Mycobacterium goodii</name>
    <dbReference type="NCBI Taxonomy" id="134601"/>
    <lineage>
        <taxon>Bacteria</taxon>
        <taxon>Bacillati</taxon>
        <taxon>Actinomycetota</taxon>
        <taxon>Actinomycetes</taxon>
        <taxon>Mycobacteriales</taxon>
        <taxon>Mycobacteriaceae</taxon>
        <taxon>Mycolicibacterium</taxon>
    </lineage>
</organism>
<dbReference type="PANTHER" id="PTHR23151:SF90">
    <property type="entry name" value="DIHYDROLIPOYLLYSINE-RESIDUE ACETYLTRANSFERASE COMPONENT OF PYRUVATE DEHYDROGENASE COMPLEX, MITOCHONDRIAL-RELATED"/>
    <property type="match status" value="1"/>
</dbReference>
<feature type="compositionally biased region" description="Low complexity" evidence="5">
    <location>
        <begin position="111"/>
        <end position="124"/>
    </location>
</feature>
<dbReference type="OrthoDB" id="9805770at2"/>
<dbReference type="Gene3D" id="2.40.50.100">
    <property type="match status" value="1"/>
</dbReference>
<dbReference type="InterPro" id="IPR000089">
    <property type="entry name" value="Biotin_lipoyl"/>
</dbReference>
<dbReference type="Pfam" id="PF00198">
    <property type="entry name" value="2-oxoacid_dh"/>
    <property type="match status" value="1"/>
</dbReference>
<dbReference type="STRING" id="134601.AFA91_13855"/>
<dbReference type="PROSITE" id="PS50968">
    <property type="entry name" value="BIOTINYL_LIPOYL"/>
    <property type="match status" value="1"/>
</dbReference>
<reference evidence="8 9" key="1">
    <citation type="submission" date="2015-07" db="EMBL/GenBank/DDBJ databases">
        <title>Complete genome sequence of Mycobacterium goodii X7B, a facultative thermophilic biodesulfurizing bacterium.</title>
        <authorList>
            <person name="Yu B."/>
            <person name="Li F."/>
            <person name="Xu P."/>
        </authorList>
    </citation>
    <scope>NUCLEOTIDE SEQUENCE [LARGE SCALE GENOMIC DNA]</scope>
    <source>
        <strain evidence="8 9">X7B</strain>
    </source>
</reference>
<dbReference type="Pfam" id="PF00364">
    <property type="entry name" value="Biotin_lipoyl"/>
    <property type="match status" value="1"/>
</dbReference>
<evidence type="ECO:0000313" key="9">
    <source>
        <dbReference type="Proteomes" id="UP000062255"/>
    </source>
</evidence>
<dbReference type="AlphaFoldDB" id="A0A0K0X669"/>
<gene>
    <name evidence="8" type="ORF">AFA91_13855</name>
</gene>
<dbReference type="GO" id="GO:0045254">
    <property type="term" value="C:pyruvate dehydrogenase complex"/>
    <property type="evidence" value="ECO:0007669"/>
    <property type="project" value="InterPro"/>
</dbReference>
<keyword evidence="4" id="KW-0012">Acyltransferase</keyword>
<dbReference type="InterPro" id="IPR011053">
    <property type="entry name" value="Single_hybrid_motif"/>
</dbReference>
<dbReference type="Gene3D" id="3.30.559.10">
    <property type="entry name" value="Chloramphenicol acetyltransferase-like domain"/>
    <property type="match status" value="1"/>
</dbReference>
<dbReference type="CDD" id="cd06849">
    <property type="entry name" value="lipoyl_domain"/>
    <property type="match status" value="1"/>
</dbReference>
<dbReference type="InterPro" id="IPR001078">
    <property type="entry name" value="2-oxoacid_DH_actylTfrase"/>
</dbReference>
<evidence type="ECO:0000256" key="4">
    <source>
        <dbReference type="RuleBase" id="RU003423"/>
    </source>
</evidence>
<feature type="compositionally biased region" description="Pro residues" evidence="5">
    <location>
        <begin position="180"/>
        <end position="193"/>
    </location>
</feature>
<dbReference type="SUPFAM" id="SSF47005">
    <property type="entry name" value="Peripheral subunit-binding domain of 2-oxo acid dehydrogenase complex"/>
    <property type="match status" value="1"/>
</dbReference>